<dbReference type="Proteomes" id="UP000032141">
    <property type="component" value="Chromosome C1"/>
</dbReference>
<dbReference type="OMA" id="YVITINH"/>
<proteinExistence type="predicted"/>
<evidence type="ECO:0000313" key="2">
    <source>
        <dbReference type="Proteomes" id="UP000032141"/>
    </source>
</evidence>
<dbReference type="AlphaFoldDB" id="A0A0D3A4M0"/>
<keyword evidence="2" id="KW-1185">Reference proteome</keyword>
<dbReference type="Gramene" id="Bo1g022400.1">
    <property type="protein sequence ID" value="Bo1g022400.1"/>
    <property type="gene ID" value="Bo1g022400"/>
</dbReference>
<sequence length="55" mass="6652">MTKRAILESGLRNIIIYYYKELKRSSDYVITINHKKKKRSCKLWKLSITSEHLRP</sequence>
<dbReference type="EnsemblPlants" id="Bo1g022400.1">
    <property type="protein sequence ID" value="Bo1g022400.1"/>
    <property type="gene ID" value="Bo1g022400"/>
</dbReference>
<evidence type="ECO:0000313" key="1">
    <source>
        <dbReference type="EnsemblPlants" id="Bo1g022400.1"/>
    </source>
</evidence>
<protein>
    <submittedName>
        <fullName evidence="1">Uncharacterized protein</fullName>
    </submittedName>
</protein>
<dbReference type="HOGENOM" id="CLU_3035128_0_0_1"/>
<accession>A0A0D3A4M0</accession>
<organism evidence="1 2">
    <name type="scientific">Brassica oleracea var. oleracea</name>
    <dbReference type="NCBI Taxonomy" id="109376"/>
    <lineage>
        <taxon>Eukaryota</taxon>
        <taxon>Viridiplantae</taxon>
        <taxon>Streptophyta</taxon>
        <taxon>Embryophyta</taxon>
        <taxon>Tracheophyta</taxon>
        <taxon>Spermatophyta</taxon>
        <taxon>Magnoliopsida</taxon>
        <taxon>eudicotyledons</taxon>
        <taxon>Gunneridae</taxon>
        <taxon>Pentapetalae</taxon>
        <taxon>rosids</taxon>
        <taxon>malvids</taxon>
        <taxon>Brassicales</taxon>
        <taxon>Brassicaceae</taxon>
        <taxon>Brassiceae</taxon>
        <taxon>Brassica</taxon>
    </lineage>
</organism>
<reference evidence="1 2" key="1">
    <citation type="journal article" date="2014" name="Genome Biol.">
        <title>Transcriptome and methylome profiling reveals relics of genome dominance in the mesopolyploid Brassica oleracea.</title>
        <authorList>
            <person name="Parkin I.A."/>
            <person name="Koh C."/>
            <person name="Tang H."/>
            <person name="Robinson S.J."/>
            <person name="Kagale S."/>
            <person name="Clarke W.E."/>
            <person name="Town C.D."/>
            <person name="Nixon J."/>
            <person name="Krishnakumar V."/>
            <person name="Bidwell S.L."/>
            <person name="Denoeud F."/>
            <person name="Belcram H."/>
            <person name="Links M.G."/>
            <person name="Just J."/>
            <person name="Clarke C."/>
            <person name="Bender T."/>
            <person name="Huebert T."/>
            <person name="Mason A.S."/>
            <person name="Pires J.C."/>
            <person name="Barker G."/>
            <person name="Moore J."/>
            <person name="Walley P.G."/>
            <person name="Manoli S."/>
            <person name="Batley J."/>
            <person name="Edwards D."/>
            <person name="Nelson M.N."/>
            <person name="Wang X."/>
            <person name="Paterson A.H."/>
            <person name="King G."/>
            <person name="Bancroft I."/>
            <person name="Chalhoub B."/>
            <person name="Sharpe A.G."/>
        </authorList>
    </citation>
    <scope>NUCLEOTIDE SEQUENCE</scope>
    <source>
        <strain evidence="1 2">cv. TO1000</strain>
    </source>
</reference>
<name>A0A0D3A4M0_BRAOL</name>
<reference evidence="1" key="2">
    <citation type="submission" date="2015-03" db="UniProtKB">
        <authorList>
            <consortium name="EnsemblPlants"/>
        </authorList>
    </citation>
    <scope>IDENTIFICATION</scope>
</reference>